<gene>
    <name evidence="2" type="ORF">D4A39_02135</name>
</gene>
<protein>
    <submittedName>
        <fullName evidence="2">Uncharacterized protein</fullName>
    </submittedName>
</protein>
<dbReference type="OrthoDB" id="6079804at2"/>
<comment type="caution">
    <text evidence="2">The sequence shown here is derived from an EMBL/GenBank/DDBJ whole genome shotgun (WGS) entry which is preliminary data.</text>
</comment>
<proteinExistence type="predicted"/>
<sequence length="88" mass="9383">MKQLILSAIIAGLLAGCYFEEDDISSSDRPAEPQYGQSEPPSSRLLPGEQVMASGRYRSQVQIANGAATVNDASSENYSASMEASVIR</sequence>
<evidence type="ECO:0000256" key="1">
    <source>
        <dbReference type="SAM" id="MobiDB-lite"/>
    </source>
</evidence>
<reference evidence="2 3" key="1">
    <citation type="submission" date="2018-09" db="EMBL/GenBank/DDBJ databases">
        <title>Alcanivorax profundi sp. nov., isolated from 1000 m-depth seawater of the Mariana Trench.</title>
        <authorList>
            <person name="Liu J."/>
        </authorList>
    </citation>
    <scope>NUCLEOTIDE SEQUENCE [LARGE SCALE GENOMIC DNA]</scope>
    <source>
        <strain evidence="2 3">MTEO17</strain>
    </source>
</reference>
<name>A0A418Y2A1_9GAMM</name>
<dbReference type="AlphaFoldDB" id="A0A418Y2A1"/>
<organism evidence="2 3">
    <name type="scientific">Alcanivorax profundi</name>
    <dbReference type="NCBI Taxonomy" id="2338368"/>
    <lineage>
        <taxon>Bacteria</taxon>
        <taxon>Pseudomonadati</taxon>
        <taxon>Pseudomonadota</taxon>
        <taxon>Gammaproteobacteria</taxon>
        <taxon>Oceanospirillales</taxon>
        <taxon>Alcanivoracaceae</taxon>
        <taxon>Alcanivorax</taxon>
    </lineage>
</organism>
<dbReference type="Proteomes" id="UP000283734">
    <property type="component" value="Unassembled WGS sequence"/>
</dbReference>
<keyword evidence="3" id="KW-1185">Reference proteome</keyword>
<dbReference type="EMBL" id="QYYA01000001">
    <property type="protein sequence ID" value="RJG19674.1"/>
    <property type="molecule type" value="Genomic_DNA"/>
</dbReference>
<accession>A0A418Y2A1</accession>
<dbReference type="PROSITE" id="PS51257">
    <property type="entry name" value="PROKAR_LIPOPROTEIN"/>
    <property type="match status" value="1"/>
</dbReference>
<feature type="region of interest" description="Disordered" evidence="1">
    <location>
        <begin position="24"/>
        <end position="47"/>
    </location>
</feature>
<dbReference type="RefSeq" id="WP_022986220.1">
    <property type="nucleotide sequence ID" value="NZ_CAXGPP010000045.1"/>
</dbReference>
<evidence type="ECO:0000313" key="3">
    <source>
        <dbReference type="Proteomes" id="UP000283734"/>
    </source>
</evidence>
<evidence type="ECO:0000313" key="2">
    <source>
        <dbReference type="EMBL" id="RJG19674.1"/>
    </source>
</evidence>